<dbReference type="AlphaFoldDB" id="A0A5B7FRW1"/>
<dbReference type="Proteomes" id="UP000324222">
    <property type="component" value="Unassembled WGS sequence"/>
</dbReference>
<evidence type="ECO:0000313" key="1">
    <source>
        <dbReference type="EMBL" id="MPC50520.1"/>
    </source>
</evidence>
<protein>
    <submittedName>
        <fullName evidence="1">Uncharacterized protein</fullName>
    </submittedName>
</protein>
<organism evidence="1 2">
    <name type="scientific">Portunus trituberculatus</name>
    <name type="common">Swimming crab</name>
    <name type="synonym">Neptunus trituberculatus</name>
    <dbReference type="NCBI Taxonomy" id="210409"/>
    <lineage>
        <taxon>Eukaryota</taxon>
        <taxon>Metazoa</taxon>
        <taxon>Ecdysozoa</taxon>
        <taxon>Arthropoda</taxon>
        <taxon>Crustacea</taxon>
        <taxon>Multicrustacea</taxon>
        <taxon>Malacostraca</taxon>
        <taxon>Eumalacostraca</taxon>
        <taxon>Eucarida</taxon>
        <taxon>Decapoda</taxon>
        <taxon>Pleocyemata</taxon>
        <taxon>Brachyura</taxon>
        <taxon>Eubrachyura</taxon>
        <taxon>Portunoidea</taxon>
        <taxon>Portunidae</taxon>
        <taxon>Portuninae</taxon>
        <taxon>Portunus</taxon>
    </lineage>
</organism>
<proteinExistence type="predicted"/>
<comment type="caution">
    <text evidence="1">The sequence shown here is derived from an EMBL/GenBank/DDBJ whole genome shotgun (WGS) entry which is preliminary data.</text>
</comment>
<gene>
    <name evidence="1" type="ORF">E2C01_044349</name>
</gene>
<evidence type="ECO:0000313" key="2">
    <source>
        <dbReference type="Proteomes" id="UP000324222"/>
    </source>
</evidence>
<reference evidence="1 2" key="1">
    <citation type="submission" date="2019-05" db="EMBL/GenBank/DDBJ databases">
        <title>Another draft genome of Portunus trituberculatus and its Hox gene families provides insights of decapod evolution.</title>
        <authorList>
            <person name="Jeong J.-H."/>
            <person name="Song I."/>
            <person name="Kim S."/>
            <person name="Choi T."/>
            <person name="Kim D."/>
            <person name="Ryu S."/>
            <person name="Kim W."/>
        </authorList>
    </citation>
    <scope>NUCLEOTIDE SEQUENCE [LARGE SCALE GENOMIC DNA]</scope>
    <source>
        <tissue evidence="1">Muscle</tissue>
    </source>
</reference>
<sequence length="90" mass="9923">MSGEYGVVLKGLTFQYILVQCLHLPRQPGRCRRQDLAPEIPRVNVLGIRLEGDETRTGYRLTAIVGAAGFYTPYSILSYAYKSGVVGVVC</sequence>
<name>A0A5B7FRW1_PORTR</name>
<keyword evidence="2" id="KW-1185">Reference proteome</keyword>
<accession>A0A5B7FRW1</accession>
<dbReference type="EMBL" id="VSRR010009553">
    <property type="protein sequence ID" value="MPC50520.1"/>
    <property type="molecule type" value="Genomic_DNA"/>
</dbReference>